<dbReference type="OrthoDB" id="1914963at2759"/>
<reference evidence="3" key="1">
    <citation type="submission" date="2021-01" db="EMBL/GenBank/DDBJ databases">
        <title>Adiantum capillus-veneris genome.</title>
        <authorList>
            <person name="Fang Y."/>
            <person name="Liao Q."/>
        </authorList>
    </citation>
    <scope>NUCLEOTIDE SEQUENCE</scope>
    <source>
        <strain evidence="3">H3</strain>
        <tissue evidence="3">Leaf</tissue>
    </source>
</reference>
<feature type="coiled-coil region" evidence="1">
    <location>
        <begin position="105"/>
        <end position="149"/>
    </location>
</feature>
<evidence type="ECO:0000256" key="1">
    <source>
        <dbReference type="SAM" id="Coils"/>
    </source>
</evidence>
<keyword evidence="4" id="KW-1185">Reference proteome</keyword>
<organism evidence="3 4">
    <name type="scientific">Adiantum capillus-veneris</name>
    <name type="common">Maidenhair fern</name>
    <dbReference type="NCBI Taxonomy" id="13818"/>
    <lineage>
        <taxon>Eukaryota</taxon>
        <taxon>Viridiplantae</taxon>
        <taxon>Streptophyta</taxon>
        <taxon>Embryophyta</taxon>
        <taxon>Tracheophyta</taxon>
        <taxon>Polypodiopsida</taxon>
        <taxon>Polypodiidae</taxon>
        <taxon>Polypodiales</taxon>
        <taxon>Pteridineae</taxon>
        <taxon>Pteridaceae</taxon>
        <taxon>Vittarioideae</taxon>
        <taxon>Adiantum</taxon>
    </lineage>
</organism>
<comment type="caution">
    <text evidence="3">The sequence shown here is derived from an EMBL/GenBank/DDBJ whole genome shotgun (WGS) entry which is preliminary data.</text>
</comment>
<name>A0A9D4U8D3_ADICA</name>
<feature type="compositionally biased region" description="Polar residues" evidence="2">
    <location>
        <begin position="70"/>
        <end position="84"/>
    </location>
</feature>
<dbReference type="AlphaFoldDB" id="A0A9D4U8D3"/>
<gene>
    <name evidence="3" type="ORF">GOP47_0022968</name>
</gene>
<protein>
    <submittedName>
        <fullName evidence="3">Uncharacterized protein</fullName>
    </submittedName>
</protein>
<keyword evidence="1" id="KW-0175">Coiled coil</keyword>
<dbReference type="Proteomes" id="UP000886520">
    <property type="component" value="Chromosome 22"/>
</dbReference>
<feature type="region of interest" description="Disordered" evidence="2">
    <location>
        <begin position="70"/>
        <end position="98"/>
    </location>
</feature>
<evidence type="ECO:0000313" key="3">
    <source>
        <dbReference type="EMBL" id="KAI5062429.1"/>
    </source>
</evidence>
<dbReference type="EMBL" id="JABFUD020000022">
    <property type="protein sequence ID" value="KAI5062429.1"/>
    <property type="molecule type" value="Genomic_DNA"/>
</dbReference>
<proteinExistence type="predicted"/>
<feature type="coiled-coil region" evidence="1">
    <location>
        <begin position="193"/>
        <end position="220"/>
    </location>
</feature>
<sequence>MSCRPERRKHNKKQRFLVRFLAMRLELWATSECASKTKLLRESKQHCDAPLKIHYKITEEKLEVSKNIQLPATPQNEEVNSPITQHKAKRGEASKAEEETETLNLEMLQQEFARILKERESLKVQQHELEETKNEVQDAKLTLAAQLRATKEMVIEASITAQKASWEREALERERRLLGKSQKEIEAALSAREAKLSLDEKKLEKDREFLEDEKERAMGIIYKAGQMQQLMGTSDIDGVAAKHLEQTAPVSGKTVPGRAANHYCTDHDTQLHHDSSMSVLTHPNPRFDIDMINLWRENEWAKIEREEKVIMDEISRLHCQNQDDIKQSGLRELSNDLEVASFPSSRGVGGNSYHRFQRDLAPSLEALQLPRQGSCEVHAQDIYQPVLDEPSDGFFSGSETAFSRGGGKQHLEEMERMHGNHDIYYQDVIPSQNRLENVMQSLVSARQASRSRLHRTKTLLQSLPLTGGGLVITEVQQALCALTERLYLMEQMEDELADELREAYRAALPDSEGIIVDKVELLCKMEEQQTLRAEWEEDMQCQLEKISILQANSQASSCFSTPIKRTVFDRIVSPPSTNQSMR</sequence>
<feature type="coiled-coil region" evidence="1">
    <location>
        <begin position="518"/>
        <end position="552"/>
    </location>
</feature>
<accession>A0A9D4U8D3</accession>
<evidence type="ECO:0000256" key="2">
    <source>
        <dbReference type="SAM" id="MobiDB-lite"/>
    </source>
</evidence>
<evidence type="ECO:0000313" key="4">
    <source>
        <dbReference type="Proteomes" id="UP000886520"/>
    </source>
</evidence>